<gene>
    <name evidence="2" type="ORF">LY90DRAFT_641294</name>
</gene>
<dbReference type="EMBL" id="MCOG01000052">
    <property type="protein sequence ID" value="ORY65576.1"/>
    <property type="molecule type" value="Genomic_DNA"/>
</dbReference>
<accession>A0A1Y2E2M7</accession>
<dbReference type="STRING" id="1754190.A0A1Y2E2M7"/>
<evidence type="ECO:0008006" key="4">
    <source>
        <dbReference type="Google" id="ProtNLM"/>
    </source>
</evidence>
<protein>
    <recommendedName>
        <fullName evidence="4">Scaffoldin</fullName>
    </recommendedName>
</protein>
<evidence type="ECO:0000313" key="3">
    <source>
        <dbReference type="Proteomes" id="UP000193920"/>
    </source>
</evidence>
<keyword evidence="3" id="KW-1185">Reference proteome</keyword>
<proteinExistence type="predicted"/>
<sequence>MISRLSKRYALPLIALLSCLNIKSVRAACAFTQETGAFAGCGDNIYNLFAQVCVKGTACALSSDNGQLYYCSDATNCSPVTKPGYYINSTSDHYICKVTTGNFGCSKVATPGSDIASKGSCAAIGTISNSSDDYYICLDGDGSDTAHKIDDSETIIVPYFDGNALGIPNSKKAIANLTAKSIELQFGLPECTYSDGEGRKRGNPTCTLAATNTALPNGSFCFDPNTKMIYTSNDGSSCSEKYGKDQKDEGLHVFDISDPEAVTEPADLSTSLTTPIIVIYDCAYGECKQTYGYVNNGGTVYQSSPYGSFTITATTLDCSTSEHLANMGKVKYTSSGTKFEVCALSSITVNGSGATADVAATPALKEITGTHFFSIKPAATPSTGSFAGYDYFNIGLVKTKASVAALAMISPQLPICNSSCQIDSASTAIANDEFCIADDKSVIYKMVSGTCKKFYGSSVDSNDNPNSTGVVIFQKGTDFNKYTIPTLSSATAATGEVSPLFVIYDCTASECTQTSGFVKYGTDASSKFMNCFTGKDINPSTNAEEDISSVIGCIPLNKDETSGDSGAQACSQANAAKATSGTCKFDNEGNTFSMCVNVKSGVAGTDADYTWNEISMAIGGEGQFLFTSGLTPFPNTNKGGNVFMKINADSAVLARSVTAGYYVNSGSIYAPSDTANKGKDGLIYCSSTTLSTCGVVDVSGVTASTHKYFVNQGPDKAEKQLIYCNDQSCTTVSASDGYYVTDDASSNNVITCKNGVCTPSTIDDSATAIGSAILDSAVIKLCITASCATKQPIGGSSTITYHDIHITTLDDFPGASASADIKVRVGDNGSATIVKNSTLSACGGSCESGQYCIDGDIIKTGDSSCAAITGTQDTKAVLFFKKDNSKVDTPAPSSAVPDFAYECAYTGGTAATECKLFQGYIVSGENLVTCSGIEGTPCEVVALTDLSGNSSCGSNNGVEANVVSATTLCIAANAITLPTGTNIATIALKLTIVNEIYVKSIDDIIFLEVGAGKAMLIDSPTSGYYLNAAVTGTNTNALIHCDTGCQASTAATYGAYINAAVANHIITCTAGGCEAVTDNTIKGYYLNSAETPSKSVISCDGSTPCSEQTDPTEYVVGKIKVTTDAVKLCLEVGCSGLTGEVAFAKSGMSVYKSLTVADSVFPGVTPGATISVKVSNGSILLLQDTTGLPTCGGSCSQDIYCIDGSTKKIKTKNTSDTTCVEITSTTVTSPIFFDSTYHIVNPDQAIFGYQCPFAAGGALSGGCTLIRGYVKTNEGVVRCSGWKGENCEVVVPSACTAADEGKMGTDNKICLGSKGVPLPESGTSNVAFQTSNVNLNYGQSGSSIVYLTLTPDSATVSTPADGKYIIAVDGELKLYNYSSGFTADTTSGMISASPLTDGFTWKVDASLNHSTSVLFECLSGICFKTQGYIVANNESGTATLYSNINESGTWATETSATECDSKNIGKVKLDTTMKVCVQTGASSYAFSNLGNDIYFLGTTHQMYKAGSSNTIVGLPIPNDGYYFTTQYGKIDDSATPSTIITCKNGSCTAKSSFTAADVGFYNNAGSTKLIKCVSNGANPPVITCSTINTTGYYLDVDKTLVYCNTDCAPVDYPAGYYINAGTTGASDAYIHCDSAKCEFMAVPDSSINCTSNDHVGLLTNDLKICLKNGKKSSTFSGSNLYLVNYSSSGTFGTYLKSTDYYGIVKADTTYLAMIAGNTKSNYCVDGDLVATEKSVSCTGGSTEYVCNTDGVCIPADDTTHTLPVSVRLPKKNNKGLTSEEVSTSIEKICDVRTGVNCEDDKYLLIDKNDYSYSYGDGTLFYCAAQNSPCTEMNQLGYFINDESSAYSCKNYGEQGVLCSLKAISSTCTDGKLCLNNGKVNFCIGSDTIELGVTNVGSYIANRNGDDLFGLQEVGKSHAIVSVKEKYVTLNDTYSNGHKYVYADSSAKNKVIDGSTTCPKQAGSSLINKSNILELDCVNGRCNLV</sequence>
<feature type="chain" id="PRO_5012869842" description="Scaffoldin" evidence="1">
    <location>
        <begin position="28"/>
        <end position="1984"/>
    </location>
</feature>
<dbReference type="Proteomes" id="UP000193920">
    <property type="component" value="Unassembled WGS sequence"/>
</dbReference>
<name>A0A1Y2E2M7_9FUNG</name>
<reference evidence="2 3" key="1">
    <citation type="submission" date="2016-08" db="EMBL/GenBank/DDBJ databases">
        <title>A Parts List for Fungal Cellulosomes Revealed by Comparative Genomics.</title>
        <authorList>
            <consortium name="DOE Joint Genome Institute"/>
            <person name="Haitjema C.H."/>
            <person name="Gilmore S.P."/>
            <person name="Henske J.K."/>
            <person name="Solomon K.V."/>
            <person name="De Groot R."/>
            <person name="Kuo A."/>
            <person name="Mondo S.J."/>
            <person name="Salamov A.A."/>
            <person name="Labutti K."/>
            <person name="Zhao Z."/>
            <person name="Chiniquy J."/>
            <person name="Barry K."/>
            <person name="Brewer H.M."/>
            <person name="Purvine S.O."/>
            <person name="Wright A.T."/>
            <person name="Boxma B."/>
            <person name="Van Alen T."/>
            <person name="Hackstein J.H."/>
            <person name="Baker S.E."/>
            <person name="Grigoriev I.V."/>
            <person name="O'Malley M.A."/>
        </authorList>
    </citation>
    <scope>NUCLEOTIDE SEQUENCE [LARGE SCALE GENOMIC DNA]</scope>
    <source>
        <strain evidence="2 3">G1</strain>
    </source>
</reference>
<keyword evidence="1" id="KW-0732">Signal</keyword>
<feature type="signal peptide" evidence="1">
    <location>
        <begin position="1"/>
        <end position="27"/>
    </location>
</feature>
<evidence type="ECO:0000313" key="2">
    <source>
        <dbReference type="EMBL" id="ORY65576.1"/>
    </source>
</evidence>
<dbReference type="PROSITE" id="PS51257">
    <property type="entry name" value="PROKAR_LIPOPROTEIN"/>
    <property type="match status" value="1"/>
</dbReference>
<evidence type="ECO:0000256" key="1">
    <source>
        <dbReference type="SAM" id="SignalP"/>
    </source>
</evidence>
<comment type="caution">
    <text evidence="2">The sequence shown here is derived from an EMBL/GenBank/DDBJ whole genome shotgun (WGS) entry which is preliminary data.</text>
</comment>
<organism evidence="2 3">
    <name type="scientific">Neocallimastix californiae</name>
    <dbReference type="NCBI Taxonomy" id="1754190"/>
    <lineage>
        <taxon>Eukaryota</taxon>
        <taxon>Fungi</taxon>
        <taxon>Fungi incertae sedis</taxon>
        <taxon>Chytridiomycota</taxon>
        <taxon>Chytridiomycota incertae sedis</taxon>
        <taxon>Neocallimastigomycetes</taxon>
        <taxon>Neocallimastigales</taxon>
        <taxon>Neocallimastigaceae</taxon>
        <taxon>Neocallimastix</taxon>
    </lineage>
</organism>